<proteinExistence type="predicted"/>
<sequence>MVERAESTLIEGYILVKTNVRLFQNKYPNHLHNQFKCCDPNCGVPLSCAVWNEKNSRMEPYFYISNHNFPHVAGCKEVNQSEKQSRVDSDLTYAYKCIQDKKLITLGNTVQSHSKKTTSNTENVFEKMSKATFVKSANNHSILAKKKQNRISLLDSMISIFNDKNFNNNSEIKLDFNFQLYKNLSLKSFKTKKEFQAYVKKQNKRELNVKKIKNTHCRSTLNSLFYMISKDLPFNEFHIFYGKAKLWESIKYPGLVFVFFDSLDSNMLNNDKKLNFKFNKDHLNDYNKKIVNEALKNKSEVEIYYQGAFSEAESNIYMIPLTLQNYNSICFKLPF</sequence>
<evidence type="ECO:0000313" key="2">
    <source>
        <dbReference type="Proteomes" id="UP000183504"/>
    </source>
</evidence>
<dbReference type="AlphaFoldDB" id="A0A0B7GKF8"/>
<accession>A0A0B7GKF8</accession>
<protein>
    <submittedName>
        <fullName evidence="1">Uncharacterized protein</fullName>
    </submittedName>
</protein>
<gene>
    <name evidence="1" type="ORF">SSV_0982</name>
</gene>
<dbReference type="EMBL" id="CDMW01000001">
    <property type="protein sequence ID" value="CEL90282.1"/>
    <property type="molecule type" value="Genomic_DNA"/>
</dbReference>
<dbReference type="Proteomes" id="UP000183504">
    <property type="component" value="Unassembled WGS sequence"/>
</dbReference>
<organism evidence="1 2">
    <name type="scientific">Streptococcus sanguinis</name>
    <dbReference type="NCBI Taxonomy" id="1305"/>
    <lineage>
        <taxon>Bacteria</taxon>
        <taxon>Bacillati</taxon>
        <taxon>Bacillota</taxon>
        <taxon>Bacilli</taxon>
        <taxon>Lactobacillales</taxon>
        <taxon>Streptococcaceae</taxon>
        <taxon>Streptococcus</taxon>
    </lineage>
</organism>
<dbReference type="RefSeq" id="WP_072073931.1">
    <property type="nucleotide sequence ID" value="NZ_CDMW01000001.1"/>
</dbReference>
<reference evidence="1 2" key="1">
    <citation type="submission" date="2015-01" db="EMBL/GenBank/DDBJ databases">
        <authorList>
            <person name="Pelicic Vladimir"/>
        </authorList>
    </citation>
    <scope>NUCLEOTIDE SEQUENCE [LARGE SCALE GENOMIC DNA]</scope>
    <source>
        <strain evidence="1 2">2908</strain>
    </source>
</reference>
<evidence type="ECO:0000313" key="1">
    <source>
        <dbReference type="EMBL" id="CEL90282.1"/>
    </source>
</evidence>
<name>A0A0B7GKF8_STRSA</name>